<evidence type="ECO:0000313" key="1">
    <source>
        <dbReference type="Proteomes" id="UP000695007"/>
    </source>
</evidence>
<dbReference type="KEGG" id="csol:105363070"/>
<reference evidence="2" key="1">
    <citation type="submission" date="2025-08" db="UniProtKB">
        <authorList>
            <consortium name="RefSeq"/>
        </authorList>
    </citation>
    <scope>IDENTIFICATION</scope>
</reference>
<evidence type="ECO:0000313" key="2">
    <source>
        <dbReference type="RefSeq" id="XP_011498948.1"/>
    </source>
</evidence>
<name>A0AAJ6YIZ9_9HYME</name>
<gene>
    <name evidence="2" type="primary">LOC105363070</name>
</gene>
<protein>
    <submittedName>
        <fullName evidence="2">Uncharacterized protein LOC105363070</fullName>
    </submittedName>
</protein>
<dbReference type="Proteomes" id="UP000695007">
    <property type="component" value="Unplaced"/>
</dbReference>
<accession>A0AAJ6YIZ9</accession>
<dbReference type="RefSeq" id="XP_011498948.1">
    <property type="nucleotide sequence ID" value="XM_011500646.1"/>
</dbReference>
<keyword evidence="1" id="KW-1185">Reference proteome</keyword>
<proteinExistence type="predicted"/>
<dbReference type="GeneID" id="105363070"/>
<organism evidence="1 2">
    <name type="scientific">Ceratosolen solmsi marchali</name>
    <dbReference type="NCBI Taxonomy" id="326594"/>
    <lineage>
        <taxon>Eukaryota</taxon>
        <taxon>Metazoa</taxon>
        <taxon>Ecdysozoa</taxon>
        <taxon>Arthropoda</taxon>
        <taxon>Hexapoda</taxon>
        <taxon>Insecta</taxon>
        <taxon>Pterygota</taxon>
        <taxon>Neoptera</taxon>
        <taxon>Endopterygota</taxon>
        <taxon>Hymenoptera</taxon>
        <taxon>Apocrita</taxon>
        <taxon>Proctotrupomorpha</taxon>
        <taxon>Chalcidoidea</taxon>
        <taxon>Agaonidae</taxon>
        <taxon>Agaoninae</taxon>
        <taxon>Ceratosolen</taxon>
    </lineage>
</organism>
<sequence length="103" mass="11697">MFCQVIIPPLSSLNNRNSAQPTFYDIKAAAFDTFSVNSSTIQAIMKFEIIIPDDRSEFSYVEVIILDKILVEDRKGNSWEHCNKNVAVGPKEESLILTNERCQ</sequence>
<dbReference type="AlphaFoldDB" id="A0AAJ6YIZ9"/>